<evidence type="ECO:0000313" key="2">
    <source>
        <dbReference type="EMBL" id="UJO15311.1"/>
    </source>
</evidence>
<dbReference type="GeneID" id="71987636"/>
<feature type="compositionally biased region" description="Basic and acidic residues" evidence="1">
    <location>
        <begin position="417"/>
        <end position="430"/>
    </location>
</feature>
<gene>
    <name evidence="2" type="ORF">CLAFUR5_07758</name>
</gene>
<protein>
    <recommendedName>
        <fullName evidence="4">Arrestin-like N-terminal domain-containing protein</fullName>
    </recommendedName>
</protein>
<organism evidence="2 3">
    <name type="scientific">Passalora fulva</name>
    <name type="common">Tomato leaf mold</name>
    <name type="synonym">Cladosporium fulvum</name>
    <dbReference type="NCBI Taxonomy" id="5499"/>
    <lineage>
        <taxon>Eukaryota</taxon>
        <taxon>Fungi</taxon>
        <taxon>Dikarya</taxon>
        <taxon>Ascomycota</taxon>
        <taxon>Pezizomycotina</taxon>
        <taxon>Dothideomycetes</taxon>
        <taxon>Dothideomycetidae</taxon>
        <taxon>Mycosphaerellales</taxon>
        <taxon>Mycosphaerellaceae</taxon>
        <taxon>Fulvia</taxon>
    </lineage>
</organism>
<dbReference type="OrthoDB" id="2333384at2759"/>
<reference evidence="2" key="2">
    <citation type="journal article" date="2022" name="Microb. Genom.">
        <title>A chromosome-scale genome assembly of the tomato pathogen Cladosporium fulvum reveals a compartmentalized genome architecture and the presence of a dispensable chromosome.</title>
        <authorList>
            <person name="Zaccaron A.Z."/>
            <person name="Chen L.H."/>
            <person name="Samaras A."/>
            <person name="Stergiopoulos I."/>
        </authorList>
    </citation>
    <scope>NUCLEOTIDE SEQUENCE</scope>
    <source>
        <strain evidence="2">Race5_Kim</strain>
    </source>
</reference>
<dbReference type="RefSeq" id="XP_047759677.1">
    <property type="nucleotide sequence ID" value="XM_047906906.1"/>
</dbReference>
<evidence type="ECO:0000313" key="3">
    <source>
        <dbReference type="Proteomes" id="UP000756132"/>
    </source>
</evidence>
<dbReference type="AlphaFoldDB" id="A0A9Q8LDB4"/>
<dbReference type="KEGG" id="ffu:CLAFUR5_07758"/>
<name>A0A9Q8LDB4_PASFU</name>
<accession>A0A9Q8LDB4</accession>
<dbReference type="OMA" id="REMPTSH"/>
<dbReference type="EMBL" id="CP090165">
    <property type="protein sequence ID" value="UJO15311.1"/>
    <property type="molecule type" value="Genomic_DNA"/>
</dbReference>
<dbReference type="Proteomes" id="UP000756132">
    <property type="component" value="Chromosome 3"/>
</dbReference>
<reference evidence="2" key="1">
    <citation type="submission" date="2021-12" db="EMBL/GenBank/DDBJ databases">
        <authorList>
            <person name="Zaccaron A."/>
            <person name="Stergiopoulos I."/>
        </authorList>
    </citation>
    <scope>NUCLEOTIDE SEQUENCE</scope>
    <source>
        <strain evidence="2">Race5_Kim</strain>
    </source>
</reference>
<feature type="region of interest" description="Disordered" evidence="1">
    <location>
        <begin position="401"/>
        <end position="470"/>
    </location>
</feature>
<feature type="compositionally biased region" description="Low complexity" evidence="1">
    <location>
        <begin position="431"/>
        <end position="446"/>
    </location>
</feature>
<evidence type="ECO:0000256" key="1">
    <source>
        <dbReference type="SAM" id="MobiDB-lite"/>
    </source>
</evidence>
<proteinExistence type="predicted"/>
<evidence type="ECO:0008006" key="4">
    <source>
        <dbReference type="Google" id="ProtNLM"/>
    </source>
</evidence>
<sequence>MKLGKLVAQVRIDGGSRPHFGSGDTITGHVILTYKPQTGLFKKNTATAPLFGPLKVAVILHGAVRIRVRRDREMPTSHGVQLFALAFPVYNESFKAEVEDEHRLPFTASFPDVPGAEVTPYSGGVSNALPPSFNQHFSDYADIVDVAVVYALGATVDMPGIDIKTSIPNVNPTSTILPFGLKNSMSPHDAPLVRYQIARPPKAFVDSGITSFTNQAKVQTEHLLPEDQRPSGFKQKAKAVFTSSHFPTFAVEITCTHPQHIFPGQQLSFEVALRRLDDETSASFFPEVTLEQFKAEIVAYTSVDTSQRRVGRGTCRDKHVVQTMTRHPGGPIDLSKGNDHTAVITTDPIRNHPSSFSHHTVSRQYNLRLFMQFKIANKGIRLNRECGIVMVPTPLDYSTATGWDAPPAEAGPSTATDSHEDELPTYEEARAGPSGSSGQNGSAQNGDDISRPTYEEAQAVDSKNALGPFT</sequence>
<keyword evidence="3" id="KW-1185">Reference proteome</keyword>